<reference evidence="6 7" key="1">
    <citation type="submission" date="2015-12" db="EMBL/GenBank/DDBJ databases">
        <authorList>
            <person name="Shamseldin A."/>
            <person name="Moawad H."/>
            <person name="Abd El-Rahim W.M."/>
            <person name="Sadowsky M.J."/>
        </authorList>
    </citation>
    <scope>NUCLEOTIDE SEQUENCE [LARGE SCALE GENOMIC DNA]</scope>
    <source>
        <strain evidence="6 7">D7</strain>
    </source>
</reference>
<sequence length="381" mass="42914">MIPYSKHTLFPEDVDSVTRVLNEEFLTQGEQVPLFEQAICKYSGAQFGVACNSGTSGLHIACLAAGVTKGDLVWTVPNSFVASANCARYCGADVDFVDIDPVTRNLCISALEQKLYLAQQRGRLPKVIIVVHFAGSSSDMESIAKLTIPFGITLVEDAAHAFGGKDNKGNVVGACKYSQMCVLSFHPVKSITSAEGGMVLTNDELLANRLFLYRSHGISRDPSTFQTERRDEPWFYAQHELGFNYRLSDIHAVLGLAQLKHIDKFISARKNLAHRYHRLLETVPIKKPELDENSAWHLYVIELERHERKRVFAQLRERGVGVNVHYIPIHLHPYYRELGFSEGMFPNAERYYNDALTLPLYPSLTFDEQDHVVSQLQEILV</sequence>
<dbReference type="NCBIfam" id="TIGR03588">
    <property type="entry name" value="PseC"/>
    <property type="match status" value="1"/>
</dbReference>
<dbReference type="GO" id="GO:0030170">
    <property type="term" value="F:pyridoxal phosphate binding"/>
    <property type="evidence" value="ECO:0007669"/>
    <property type="project" value="TreeGrafter"/>
</dbReference>
<organism evidence="6 7">
    <name type="scientific">Alteromonas macleodii</name>
    <name type="common">Pseudoalteromonas macleodii</name>
    <dbReference type="NCBI Taxonomy" id="28108"/>
    <lineage>
        <taxon>Bacteria</taxon>
        <taxon>Pseudomonadati</taxon>
        <taxon>Pseudomonadota</taxon>
        <taxon>Gammaproteobacteria</taxon>
        <taxon>Alteromonadales</taxon>
        <taxon>Alteromonadaceae</taxon>
        <taxon>Alteromonas/Salinimonas group</taxon>
        <taxon>Alteromonas</taxon>
    </lineage>
</organism>
<feature type="active site" description="Proton acceptor" evidence="3">
    <location>
        <position position="189"/>
    </location>
</feature>
<evidence type="ECO:0000313" key="6">
    <source>
        <dbReference type="EMBL" id="AMJ97563.1"/>
    </source>
</evidence>
<dbReference type="InterPro" id="IPR015421">
    <property type="entry name" value="PyrdxlP-dep_Trfase_major"/>
</dbReference>
<accession>A0A126PX37</accession>
<dbReference type="GO" id="GO:0008483">
    <property type="term" value="F:transaminase activity"/>
    <property type="evidence" value="ECO:0007669"/>
    <property type="project" value="TreeGrafter"/>
</dbReference>
<dbReference type="RefSeq" id="WP_061094442.1">
    <property type="nucleotide sequence ID" value="NZ_CP014323.1"/>
</dbReference>
<evidence type="ECO:0000256" key="3">
    <source>
        <dbReference type="PIRSR" id="PIRSR000390-1"/>
    </source>
</evidence>
<dbReference type="InterPro" id="IPR015424">
    <property type="entry name" value="PyrdxlP-dep_Trfase"/>
</dbReference>
<name>A0A126PX37_ALTMA</name>
<gene>
    <name evidence="6" type="ORF">AVL55_04950</name>
</gene>
<proteinExistence type="inferred from homology"/>
<dbReference type="PIRSF" id="PIRSF000390">
    <property type="entry name" value="PLP_StrS"/>
    <property type="match status" value="1"/>
</dbReference>
<dbReference type="InterPro" id="IPR015422">
    <property type="entry name" value="PyrdxlP-dep_Trfase_small"/>
</dbReference>
<evidence type="ECO:0000256" key="5">
    <source>
        <dbReference type="RuleBase" id="RU004508"/>
    </source>
</evidence>
<dbReference type="Pfam" id="PF01041">
    <property type="entry name" value="DegT_DnrJ_EryC1"/>
    <property type="match status" value="1"/>
</dbReference>
<dbReference type="CDD" id="cd00616">
    <property type="entry name" value="AHBA_syn"/>
    <property type="match status" value="1"/>
</dbReference>
<dbReference type="AlphaFoldDB" id="A0A126PX37"/>
<evidence type="ECO:0000313" key="7">
    <source>
        <dbReference type="Proteomes" id="UP000063991"/>
    </source>
</evidence>
<dbReference type="GO" id="GO:0000271">
    <property type="term" value="P:polysaccharide biosynthetic process"/>
    <property type="evidence" value="ECO:0007669"/>
    <property type="project" value="TreeGrafter"/>
</dbReference>
<keyword evidence="1 4" id="KW-0663">Pyridoxal phosphate</keyword>
<dbReference type="InterPro" id="IPR000653">
    <property type="entry name" value="DegT/StrS_aminotransferase"/>
</dbReference>
<evidence type="ECO:0000256" key="4">
    <source>
        <dbReference type="PIRSR" id="PIRSR000390-2"/>
    </source>
</evidence>
<dbReference type="PANTHER" id="PTHR30244:SF34">
    <property type="entry name" value="DTDP-4-AMINO-4,6-DIDEOXYGALACTOSE TRANSAMINASE"/>
    <property type="match status" value="1"/>
</dbReference>
<dbReference type="Proteomes" id="UP000063991">
    <property type="component" value="Chromosome"/>
</dbReference>
<dbReference type="InterPro" id="IPR020026">
    <property type="entry name" value="PseC"/>
</dbReference>
<dbReference type="PANTHER" id="PTHR30244">
    <property type="entry name" value="TRANSAMINASE"/>
    <property type="match status" value="1"/>
</dbReference>
<dbReference type="OrthoDB" id="9804264at2"/>
<evidence type="ECO:0000256" key="1">
    <source>
        <dbReference type="ARBA" id="ARBA00022898"/>
    </source>
</evidence>
<evidence type="ECO:0000256" key="2">
    <source>
        <dbReference type="ARBA" id="ARBA00037999"/>
    </source>
</evidence>
<dbReference type="Gene3D" id="3.40.640.10">
    <property type="entry name" value="Type I PLP-dependent aspartate aminotransferase-like (Major domain)"/>
    <property type="match status" value="1"/>
</dbReference>
<dbReference type="Gene3D" id="3.90.1150.10">
    <property type="entry name" value="Aspartate Aminotransferase, domain 1"/>
    <property type="match status" value="1"/>
</dbReference>
<protein>
    <submittedName>
        <fullName evidence="6">UDP-4-amino-4, 6-dideoxy-N-acetyl-beta-L-altrosamine transaminase</fullName>
    </submittedName>
</protein>
<dbReference type="SUPFAM" id="SSF53383">
    <property type="entry name" value="PLP-dependent transferases"/>
    <property type="match status" value="1"/>
</dbReference>
<dbReference type="EMBL" id="CP014323">
    <property type="protein sequence ID" value="AMJ97563.1"/>
    <property type="molecule type" value="Genomic_DNA"/>
</dbReference>
<feature type="modified residue" description="N6-(pyridoxal phosphate)lysine" evidence="4">
    <location>
        <position position="189"/>
    </location>
</feature>
<comment type="similarity">
    <text evidence="2 5">Belongs to the DegT/DnrJ/EryC1 family.</text>
</comment>